<dbReference type="Proteomes" id="UP000198601">
    <property type="component" value="Unassembled WGS sequence"/>
</dbReference>
<proteinExistence type="predicted"/>
<dbReference type="PANTHER" id="PTHR13061">
    <property type="entry name" value="DYNACTIN SUBUNIT P25"/>
    <property type="match status" value="1"/>
</dbReference>
<dbReference type="Pfam" id="PF00132">
    <property type="entry name" value="Hexapep"/>
    <property type="match status" value="2"/>
</dbReference>
<gene>
    <name evidence="1" type="ORF">SAMN04487970_1001194</name>
</gene>
<dbReference type="Gene3D" id="2.160.10.10">
    <property type="entry name" value="Hexapeptide repeat proteins"/>
    <property type="match status" value="1"/>
</dbReference>
<evidence type="ECO:0000313" key="1">
    <source>
        <dbReference type="EMBL" id="SCW28095.1"/>
    </source>
</evidence>
<reference evidence="2" key="1">
    <citation type="submission" date="2016-10" db="EMBL/GenBank/DDBJ databases">
        <authorList>
            <person name="Varghese N."/>
            <person name="Submissions S."/>
        </authorList>
    </citation>
    <scope>NUCLEOTIDE SEQUENCE [LARGE SCALE GENOMIC DNA]</scope>
    <source>
        <strain evidence="2">CGMCC 1.8946</strain>
    </source>
</reference>
<evidence type="ECO:0000313" key="2">
    <source>
        <dbReference type="Proteomes" id="UP000198601"/>
    </source>
</evidence>
<keyword evidence="1" id="KW-0808">Transferase</keyword>
<dbReference type="PANTHER" id="PTHR13061:SF29">
    <property type="entry name" value="GAMMA CARBONIC ANHYDRASE-LIKE 1, MITOCHONDRIAL-RELATED"/>
    <property type="match status" value="1"/>
</dbReference>
<dbReference type="STRING" id="624147.SAMN04487970_1001194"/>
<dbReference type="GO" id="GO:0016740">
    <property type="term" value="F:transferase activity"/>
    <property type="evidence" value="ECO:0007669"/>
    <property type="project" value="UniProtKB-KW"/>
</dbReference>
<dbReference type="CDD" id="cd04645">
    <property type="entry name" value="LbH_gamma_CA_like"/>
    <property type="match status" value="1"/>
</dbReference>
<protein>
    <submittedName>
        <fullName evidence="1">Carbonic anhydrase or acetyltransferase, isoleucine patch superfamily</fullName>
    </submittedName>
</protein>
<dbReference type="InterPro" id="IPR001451">
    <property type="entry name" value="Hexapep"/>
</dbReference>
<dbReference type="InterPro" id="IPR050484">
    <property type="entry name" value="Transf_Hexapept/Carb_Anhydrase"/>
</dbReference>
<organism evidence="1 2">
    <name type="scientific">Paenibacillus tianmuensis</name>
    <dbReference type="NCBI Taxonomy" id="624147"/>
    <lineage>
        <taxon>Bacteria</taxon>
        <taxon>Bacillati</taxon>
        <taxon>Bacillota</taxon>
        <taxon>Bacilli</taxon>
        <taxon>Bacillales</taxon>
        <taxon>Paenibacillaceae</taxon>
        <taxon>Paenibacillus</taxon>
    </lineage>
</organism>
<dbReference type="SUPFAM" id="SSF51161">
    <property type="entry name" value="Trimeric LpxA-like enzymes"/>
    <property type="match status" value="1"/>
</dbReference>
<keyword evidence="2" id="KW-1185">Reference proteome</keyword>
<dbReference type="InterPro" id="IPR011004">
    <property type="entry name" value="Trimer_LpxA-like_sf"/>
</dbReference>
<dbReference type="InterPro" id="IPR047324">
    <property type="entry name" value="LbH_gamma_CA-like"/>
</dbReference>
<dbReference type="AlphaFoldDB" id="A0A1G4P756"/>
<name>A0A1G4P756_9BACL</name>
<dbReference type="EMBL" id="FMTT01000001">
    <property type="protein sequence ID" value="SCW28095.1"/>
    <property type="molecule type" value="Genomic_DNA"/>
</dbReference>
<sequence>MMLHSYNGMTPTVHPTAFLAPGVQIIGDVEIGEGATIWYNTVLRGDLAPIRIGKRSNIQDGCIGHVNTDQPLIIEDEVSVGHGAIIHGCHVGKGTLIGMGAIVLNGAVIGEYALIGAGSLVTENKTIPPFTLSLGSPAKVVRELKESDLARMKRTMESYCLKGEEYRKERT</sequence>
<accession>A0A1G4P756</accession>